<keyword evidence="2" id="KW-1185">Reference proteome</keyword>
<proteinExistence type="predicted"/>
<organism evidence="1 2">
    <name type="scientific">Neptunicella marina</name>
    <dbReference type="NCBI Taxonomy" id="2125989"/>
    <lineage>
        <taxon>Bacteria</taxon>
        <taxon>Pseudomonadati</taxon>
        <taxon>Pseudomonadota</taxon>
        <taxon>Gammaproteobacteria</taxon>
        <taxon>Alteromonadales</taxon>
        <taxon>Alteromonadaceae</taxon>
        <taxon>Neptunicella</taxon>
    </lineage>
</organism>
<dbReference type="Proteomes" id="UP000601768">
    <property type="component" value="Unassembled WGS sequence"/>
</dbReference>
<accession>A0A8J6IS06</accession>
<evidence type="ECO:0000313" key="1">
    <source>
        <dbReference type="EMBL" id="MBC3764523.1"/>
    </source>
</evidence>
<gene>
    <name evidence="1" type="ORF">H8B19_01450</name>
</gene>
<dbReference type="InterPro" id="IPR007411">
    <property type="entry name" value="EpmC"/>
</dbReference>
<reference evidence="1" key="2">
    <citation type="submission" date="2020-08" db="EMBL/GenBank/DDBJ databases">
        <authorList>
            <person name="Lai Q."/>
        </authorList>
    </citation>
    <scope>NUCLEOTIDE SEQUENCE</scope>
    <source>
        <strain evidence="1">S27-2</strain>
    </source>
</reference>
<dbReference type="GO" id="GO:0003746">
    <property type="term" value="F:translation elongation factor activity"/>
    <property type="evidence" value="ECO:0007669"/>
    <property type="project" value="UniProtKB-KW"/>
</dbReference>
<reference evidence="1" key="1">
    <citation type="journal article" date="2018" name="Int. J. Syst. Evol. Microbiol.">
        <title>Neptunicella marina gen. nov., sp. nov., isolated from surface seawater.</title>
        <authorList>
            <person name="Liu X."/>
            <person name="Lai Q."/>
            <person name="Du Y."/>
            <person name="Zhang X."/>
            <person name="Liu Z."/>
            <person name="Sun F."/>
            <person name="Shao Z."/>
        </authorList>
    </citation>
    <scope>NUCLEOTIDE SEQUENCE</scope>
    <source>
        <strain evidence="1">S27-2</strain>
    </source>
</reference>
<evidence type="ECO:0000313" key="2">
    <source>
        <dbReference type="Proteomes" id="UP000601768"/>
    </source>
</evidence>
<comment type="caution">
    <text evidence="1">The sequence shown here is derived from an EMBL/GenBank/DDBJ whole genome shotgun (WGS) entry which is preliminary data.</text>
</comment>
<keyword evidence="1" id="KW-0251">Elongation factor</keyword>
<protein>
    <submittedName>
        <fullName evidence="1">Elongation factor P hydroxylase</fullName>
    </submittedName>
</protein>
<keyword evidence="1" id="KW-0648">Protein biosynthesis</keyword>
<dbReference type="AlphaFoldDB" id="A0A8J6IS06"/>
<name>A0A8J6IS06_9ALTE</name>
<dbReference type="EMBL" id="JACNEP010000001">
    <property type="protein sequence ID" value="MBC3764523.1"/>
    <property type="molecule type" value="Genomic_DNA"/>
</dbReference>
<sequence>MHNDHQSNDASASKRHQYQDLITIFDRLFADSFNTRLIKGTDEPVYLPAGHGAHYAQVVFAHGFYASALHEIAHWCLAGDKRREKEDYGYWYCPDGRNAQQQAEFEKVEVKPQAIEWAFCLAAGKSFQVSTDNLNGAEPDREGFRDKVQQQLKDYLLYGFPPRAQQFIDGLKEFYQTDPIPSKSCPVDLHVV</sequence>
<dbReference type="Pfam" id="PF04315">
    <property type="entry name" value="EpmC"/>
    <property type="match status" value="1"/>
</dbReference>